<accession>A0A7X1BAV0</accession>
<comment type="function">
    <text evidence="3">The glycine cleavage system catalyzes the degradation of glycine. The H protein shuttles the methylamine group of glycine from the P protein to the T protein.</text>
</comment>
<dbReference type="CDD" id="cd06848">
    <property type="entry name" value="GCS_H"/>
    <property type="match status" value="1"/>
</dbReference>
<evidence type="ECO:0000313" key="7">
    <source>
        <dbReference type="Proteomes" id="UP000526501"/>
    </source>
</evidence>
<feature type="modified residue" description="N6-lipoyllysine" evidence="3 4">
    <location>
        <position position="64"/>
    </location>
</feature>
<comment type="caution">
    <text evidence="6">The sequence shown here is derived from an EMBL/GenBank/DDBJ whole genome shotgun (WGS) entry which is preliminary data.</text>
</comment>
<dbReference type="Gene3D" id="2.40.50.100">
    <property type="match status" value="1"/>
</dbReference>
<proteinExistence type="inferred from homology"/>
<dbReference type="GO" id="GO:0005829">
    <property type="term" value="C:cytosol"/>
    <property type="evidence" value="ECO:0007669"/>
    <property type="project" value="TreeGrafter"/>
</dbReference>
<comment type="subunit">
    <text evidence="3">The glycine cleavage system is composed of four proteins: P, T, L and H.</text>
</comment>
<keyword evidence="2 3" id="KW-0450">Lipoyl</keyword>
<dbReference type="Pfam" id="PF01597">
    <property type="entry name" value="GCV_H"/>
    <property type="match status" value="1"/>
</dbReference>
<sequence>MSIPSDLKYTKDHEWLKLLDGDEAIIGITEFAQNSLGDITFVEVPEVEDTFSAGDSFGVVESVKAASDLYMPVDAEVLEVNEALESAPESVNTSPYEDGWILKIKITDPSALSELLDAKAYAEIAKD</sequence>
<dbReference type="NCBIfam" id="TIGR00527">
    <property type="entry name" value="gcvH"/>
    <property type="match status" value="1"/>
</dbReference>
<dbReference type="EMBL" id="JACHVC010000013">
    <property type="protein sequence ID" value="MBC2607633.1"/>
    <property type="molecule type" value="Genomic_DNA"/>
</dbReference>
<keyword evidence="7" id="KW-1185">Reference proteome</keyword>
<dbReference type="NCBIfam" id="NF002270">
    <property type="entry name" value="PRK01202.1"/>
    <property type="match status" value="1"/>
</dbReference>
<dbReference type="RefSeq" id="WP_185661506.1">
    <property type="nucleotide sequence ID" value="NZ_CAWPOO010000013.1"/>
</dbReference>
<reference evidence="6 7" key="1">
    <citation type="submission" date="2020-07" db="EMBL/GenBank/DDBJ databases">
        <authorList>
            <person name="Feng X."/>
        </authorList>
    </citation>
    <scope>NUCLEOTIDE SEQUENCE [LARGE SCALE GENOMIC DNA]</scope>
    <source>
        <strain evidence="6 7">JCM23202</strain>
    </source>
</reference>
<evidence type="ECO:0000256" key="3">
    <source>
        <dbReference type="HAMAP-Rule" id="MF_00272"/>
    </source>
</evidence>
<dbReference type="InterPro" id="IPR000089">
    <property type="entry name" value="Biotin_lipoyl"/>
</dbReference>
<dbReference type="InterPro" id="IPR017453">
    <property type="entry name" value="GCV_H_sub"/>
</dbReference>
<dbReference type="GO" id="GO:0019464">
    <property type="term" value="P:glycine decarboxylation via glycine cleavage system"/>
    <property type="evidence" value="ECO:0007669"/>
    <property type="project" value="UniProtKB-UniRule"/>
</dbReference>
<feature type="domain" description="Lipoyl-binding" evidence="5">
    <location>
        <begin position="23"/>
        <end position="105"/>
    </location>
</feature>
<dbReference type="Proteomes" id="UP000526501">
    <property type="component" value="Unassembled WGS sequence"/>
</dbReference>
<dbReference type="GO" id="GO:0009249">
    <property type="term" value="P:protein lipoylation"/>
    <property type="evidence" value="ECO:0007669"/>
    <property type="project" value="TreeGrafter"/>
</dbReference>
<dbReference type="InterPro" id="IPR011053">
    <property type="entry name" value="Single_hybrid_motif"/>
</dbReference>
<evidence type="ECO:0000259" key="5">
    <source>
        <dbReference type="PROSITE" id="PS50968"/>
    </source>
</evidence>
<organism evidence="6 7">
    <name type="scientific">Pelagicoccus albus</name>
    <dbReference type="NCBI Taxonomy" id="415222"/>
    <lineage>
        <taxon>Bacteria</taxon>
        <taxon>Pseudomonadati</taxon>
        <taxon>Verrucomicrobiota</taxon>
        <taxon>Opitutia</taxon>
        <taxon>Puniceicoccales</taxon>
        <taxon>Pelagicoccaceae</taxon>
        <taxon>Pelagicoccus</taxon>
    </lineage>
</organism>
<evidence type="ECO:0000256" key="4">
    <source>
        <dbReference type="PIRSR" id="PIRSR617453-50"/>
    </source>
</evidence>
<comment type="cofactor">
    <cofactor evidence="3">
        <name>(R)-lipoate</name>
        <dbReference type="ChEBI" id="CHEBI:83088"/>
    </cofactor>
    <text evidence="3">Binds 1 lipoyl cofactor covalently.</text>
</comment>
<evidence type="ECO:0000256" key="2">
    <source>
        <dbReference type="ARBA" id="ARBA00022823"/>
    </source>
</evidence>
<dbReference type="HAMAP" id="MF_00272">
    <property type="entry name" value="GcvH"/>
    <property type="match status" value="1"/>
</dbReference>
<dbReference type="PANTHER" id="PTHR11715:SF3">
    <property type="entry name" value="GLYCINE CLEAVAGE SYSTEM H PROTEIN-RELATED"/>
    <property type="match status" value="1"/>
</dbReference>
<dbReference type="InterPro" id="IPR002930">
    <property type="entry name" value="GCV_H"/>
</dbReference>
<evidence type="ECO:0000256" key="1">
    <source>
        <dbReference type="ARBA" id="ARBA00009249"/>
    </source>
</evidence>
<comment type="similarity">
    <text evidence="1 3">Belongs to the GcvH family.</text>
</comment>
<gene>
    <name evidence="3 6" type="primary">gcvH</name>
    <name evidence="6" type="ORF">H5P27_16390</name>
</gene>
<dbReference type="InterPro" id="IPR033753">
    <property type="entry name" value="GCV_H/Fam206"/>
</dbReference>
<protein>
    <recommendedName>
        <fullName evidence="3">Glycine cleavage system H protein</fullName>
    </recommendedName>
</protein>
<dbReference type="PANTHER" id="PTHR11715">
    <property type="entry name" value="GLYCINE CLEAVAGE SYSTEM H PROTEIN"/>
    <property type="match status" value="1"/>
</dbReference>
<dbReference type="PROSITE" id="PS50968">
    <property type="entry name" value="BIOTINYL_LIPOYL"/>
    <property type="match status" value="1"/>
</dbReference>
<name>A0A7X1BAV0_9BACT</name>
<dbReference type="SUPFAM" id="SSF51230">
    <property type="entry name" value="Single hybrid motif"/>
    <property type="match status" value="1"/>
</dbReference>
<dbReference type="AlphaFoldDB" id="A0A7X1BAV0"/>
<dbReference type="GO" id="GO:0005960">
    <property type="term" value="C:glycine cleavage complex"/>
    <property type="evidence" value="ECO:0007669"/>
    <property type="project" value="InterPro"/>
</dbReference>
<evidence type="ECO:0000313" key="6">
    <source>
        <dbReference type="EMBL" id="MBC2607633.1"/>
    </source>
</evidence>